<keyword evidence="4" id="KW-1185">Reference proteome</keyword>
<sequence>MTGTVWIPARKTIRNAVMNPFRRKKPNRDITLAEDVRAQYQSLETRFRRLEESLETIKSKFPQVTIEHVHIHQPVLENLEFRLDGLDIEHLSGSLNLGNNFGTKISPQSTATVEKKVSKEPASEPGITRTPSGFRLNNRR</sequence>
<evidence type="ECO:0000256" key="2">
    <source>
        <dbReference type="SAM" id="MobiDB-lite"/>
    </source>
</evidence>
<reference evidence="3 4" key="1">
    <citation type="submission" date="2019-04" db="EMBL/GenBank/DDBJ databases">
        <title>Cohnella sp. nov., isolated from soil.</title>
        <authorList>
            <person name="Kim W."/>
        </authorList>
    </citation>
    <scope>NUCLEOTIDE SEQUENCE [LARGE SCALE GENOMIC DNA]</scope>
    <source>
        <strain evidence="3 4">CAU 1483</strain>
    </source>
</reference>
<comment type="caution">
    <text evidence="3">The sequence shown here is derived from an EMBL/GenBank/DDBJ whole genome shotgun (WGS) entry which is preliminary data.</text>
</comment>
<evidence type="ECO:0000256" key="1">
    <source>
        <dbReference type="SAM" id="Coils"/>
    </source>
</evidence>
<name>A0A4U0FGM7_9BACL</name>
<protein>
    <submittedName>
        <fullName evidence="3">Uncharacterized protein</fullName>
    </submittedName>
</protein>
<evidence type="ECO:0000313" key="3">
    <source>
        <dbReference type="EMBL" id="TJY44058.1"/>
    </source>
</evidence>
<feature type="coiled-coil region" evidence="1">
    <location>
        <begin position="33"/>
        <end position="60"/>
    </location>
</feature>
<keyword evidence="1" id="KW-0175">Coiled coil</keyword>
<feature type="region of interest" description="Disordered" evidence="2">
    <location>
        <begin position="103"/>
        <end position="140"/>
    </location>
</feature>
<accession>A0A4U0FGM7</accession>
<proteinExistence type="predicted"/>
<dbReference type="AlphaFoldDB" id="A0A4U0FGM7"/>
<dbReference type="Proteomes" id="UP000309673">
    <property type="component" value="Unassembled WGS sequence"/>
</dbReference>
<dbReference type="EMBL" id="SUPK01000001">
    <property type="protein sequence ID" value="TJY44058.1"/>
    <property type="molecule type" value="Genomic_DNA"/>
</dbReference>
<dbReference type="RefSeq" id="WP_136775778.1">
    <property type="nucleotide sequence ID" value="NZ_SUPK01000001.1"/>
</dbReference>
<feature type="compositionally biased region" description="Basic and acidic residues" evidence="2">
    <location>
        <begin position="113"/>
        <end position="122"/>
    </location>
</feature>
<evidence type="ECO:0000313" key="4">
    <source>
        <dbReference type="Proteomes" id="UP000309673"/>
    </source>
</evidence>
<gene>
    <name evidence="3" type="ORF">E5161_01280</name>
</gene>
<organism evidence="3 4">
    <name type="scientific">Cohnella pontilimi</name>
    <dbReference type="NCBI Taxonomy" id="2564100"/>
    <lineage>
        <taxon>Bacteria</taxon>
        <taxon>Bacillati</taxon>
        <taxon>Bacillota</taxon>
        <taxon>Bacilli</taxon>
        <taxon>Bacillales</taxon>
        <taxon>Paenibacillaceae</taxon>
        <taxon>Cohnella</taxon>
    </lineage>
</organism>
<dbReference type="OrthoDB" id="2620164at2"/>
<feature type="compositionally biased region" description="Polar residues" evidence="2">
    <location>
        <begin position="103"/>
        <end position="112"/>
    </location>
</feature>